<feature type="domain" description="VWFA" evidence="1">
    <location>
        <begin position="25"/>
        <end position="207"/>
    </location>
</feature>
<dbReference type="Proteomes" id="UP000198601">
    <property type="component" value="Unassembled WGS sequence"/>
</dbReference>
<evidence type="ECO:0000259" key="1">
    <source>
        <dbReference type="PROSITE" id="PS50234"/>
    </source>
</evidence>
<dbReference type="InterPro" id="IPR002035">
    <property type="entry name" value="VWF_A"/>
</dbReference>
<protein>
    <submittedName>
        <fullName evidence="2">TerF vWA domain-containing protein</fullName>
    </submittedName>
</protein>
<dbReference type="AlphaFoldDB" id="A0A1G4QKL6"/>
<evidence type="ECO:0000313" key="3">
    <source>
        <dbReference type="Proteomes" id="UP000198601"/>
    </source>
</evidence>
<dbReference type="Pfam" id="PF10138">
    <property type="entry name" value="vWA-TerF-like"/>
    <property type="match status" value="1"/>
</dbReference>
<sequence length="226" mass="25513">MSINLLKQNARIVLEKKNLTRVQARVGLVLDGSGSMRPHYKSGVVQKVIERILAIATQFDDDGSLDCWIYDHNFSRLSAATEHNVEDYVERNIMNNATISKFGRNDEPPVMRDVIKKFTVEEPSALPAYIVFINDGGVKRGKGDTIDQVVVDSSSQPLFWQFVGIGNSDFGVLKKLDTIEGRVIDNANFFQINDIENIQDHELYDLLLNEFPDWLKAAEEANIIRG</sequence>
<proteinExistence type="predicted"/>
<dbReference type="EMBL" id="FMTT01000007">
    <property type="protein sequence ID" value="SCW44619.1"/>
    <property type="molecule type" value="Genomic_DNA"/>
</dbReference>
<dbReference type="Gene3D" id="3.40.50.410">
    <property type="entry name" value="von Willebrand factor, type A domain"/>
    <property type="match status" value="1"/>
</dbReference>
<dbReference type="InterPro" id="IPR019303">
    <property type="entry name" value="vWA_TerF_C"/>
</dbReference>
<dbReference type="SUPFAM" id="SSF53300">
    <property type="entry name" value="vWA-like"/>
    <property type="match status" value="1"/>
</dbReference>
<accession>A0A1G4QKL6</accession>
<dbReference type="InterPro" id="IPR036465">
    <property type="entry name" value="vWFA_dom_sf"/>
</dbReference>
<gene>
    <name evidence="2" type="ORF">SAMN04487970_1007120</name>
</gene>
<dbReference type="PROSITE" id="PS50234">
    <property type="entry name" value="VWFA"/>
    <property type="match status" value="1"/>
</dbReference>
<organism evidence="2 3">
    <name type="scientific">Paenibacillus tianmuensis</name>
    <dbReference type="NCBI Taxonomy" id="624147"/>
    <lineage>
        <taxon>Bacteria</taxon>
        <taxon>Bacillati</taxon>
        <taxon>Bacillota</taxon>
        <taxon>Bacilli</taxon>
        <taxon>Bacillales</taxon>
        <taxon>Paenibacillaceae</taxon>
        <taxon>Paenibacillus</taxon>
    </lineage>
</organism>
<dbReference type="SMART" id="SM00327">
    <property type="entry name" value="VWA"/>
    <property type="match status" value="1"/>
</dbReference>
<dbReference type="OrthoDB" id="5756874at2"/>
<dbReference type="STRING" id="624147.SAMN04487970_1007120"/>
<keyword evidence="3" id="KW-1185">Reference proteome</keyword>
<evidence type="ECO:0000313" key="2">
    <source>
        <dbReference type="EMBL" id="SCW44619.1"/>
    </source>
</evidence>
<name>A0A1G4QKL6_9BACL</name>
<reference evidence="3" key="1">
    <citation type="submission" date="2016-10" db="EMBL/GenBank/DDBJ databases">
        <authorList>
            <person name="Varghese N."/>
            <person name="Submissions S."/>
        </authorList>
    </citation>
    <scope>NUCLEOTIDE SEQUENCE [LARGE SCALE GENOMIC DNA]</scope>
    <source>
        <strain evidence="3">CGMCC 1.8946</strain>
    </source>
</reference>
<dbReference type="RefSeq" id="WP_090669079.1">
    <property type="nucleotide sequence ID" value="NZ_FMTT01000007.1"/>
</dbReference>